<evidence type="ECO:0000256" key="8">
    <source>
        <dbReference type="SAM" id="Coils"/>
    </source>
</evidence>
<protein>
    <recommendedName>
        <fullName evidence="3">histidine kinase</fullName>
        <ecNumber evidence="3">2.7.13.3</ecNumber>
    </recommendedName>
</protein>
<reference evidence="12 13" key="1">
    <citation type="submission" date="2020-03" db="EMBL/GenBank/DDBJ databases">
        <title>Genomic Encyclopedia of Type Strains, Phase IV (KMG-IV): sequencing the most valuable type-strain genomes for metagenomic binning, comparative biology and taxonomic classification.</title>
        <authorList>
            <person name="Goeker M."/>
        </authorList>
    </citation>
    <scope>NUCLEOTIDE SEQUENCE [LARGE SCALE GENOMIC DNA]</scope>
    <source>
        <strain evidence="12 13">DSM 5718</strain>
    </source>
</reference>
<dbReference type="SMART" id="SM00086">
    <property type="entry name" value="PAC"/>
    <property type="match status" value="2"/>
</dbReference>
<evidence type="ECO:0000313" key="12">
    <source>
        <dbReference type="EMBL" id="NIK73375.1"/>
    </source>
</evidence>
<feature type="domain" description="HAMP" evidence="11">
    <location>
        <begin position="343"/>
        <end position="395"/>
    </location>
</feature>
<dbReference type="InterPro" id="IPR000700">
    <property type="entry name" value="PAS-assoc_C"/>
</dbReference>
<dbReference type="InterPro" id="IPR013767">
    <property type="entry name" value="PAS_fold"/>
</dbReference>
<dbReference type="InterPro" id="IPR013656">
    <property type="entry name" value="PAS_4"/>
</dbReference>
<dbReference type="EMBL" id="JAASRN010000001">
    <property type="protein sequence ID" value="NIK73375.1"/>
    <property type="molecule type" value="Genomic_DNA"/>
</dbReference>
<dbReference type="InterPro" id="IPR033462">
    <property type="entry name" value="Cache_3-Cache_2"/>
</dbReference>
<comment type="caution">
    <text evidence="12">The sequence shown here is derived from an EMBL/GenBank/DDBJ whole genome shotgun (WGS) entry which is preliminary data.</text>
</comment>
<evidence type="ECO:0000256" key="1">
    <source>
        <dbReference type="ARBA" id="ARBA00000085"/>
    </source>
</evidence>
<keyword evidence="5" id="KW-0808">Transferase</keyword>
<dbReference type="Gene3D" id="3.30.450.40">
    <property type="match status" value="1"/>
</dbReference>
<dbReference type="SMART" id="SM00065">
    <property type="entry name" value="GAF"/>
    <property type="match status" value="1"/>
</dbReference>
<keyword evidence="8" id="KW-0175">Coiled coil</keyword>
<dbReference type="CDD" id="cd12912">
    <property type="entry name" value="PDC2_MCP_like"/>
    <property type="match status" value="1"/>
</dbReference>
<keyword evidence="4" id="KW-0597">Phosphoprotein</keyword>
<evidence type="ECO:0000256" key="5">
    <source>
        <dbReference type="ARBA" id="ARBA00022679"/>
    </source>
</evidence>
<dbReference type="InterPro" id="IPR029016">
    <property type="entry name" value="GAF-like_dom_sf"/>
</dbReference>
<dbReference type="Pfam" id="PF17201">
    <property type="entry name" value="Cache_3-Cache_2"/>
    <property type="match status" value="1"/>
</dbReference>
<keyword evidence="13" id="KW-1185">Reference proteome</keyword>
<comment type="subcellular location">
    <subcellularLocation>
        <location evidence="2">Membrane</location>
        <topology evidence="2">Multi-pass membrane protein</topology>
    </subcellularLocation>
</comment>
<evidence type="ECO:0000256" key="4">
    <source>
        <dbReference type="ARBA" id="ARBA00022553"/>
    </source>
</evidence>
<evidence type="ECO:0000256" key="2">
    <source>
        <dbReference type="ARBA" id="ARBA00004141"/>
    </source>
</evidence>
<dbReference type="SUPFAM" id="SSF158472">
    <property type="entry name" value="HAMP domain-like"/>
    <property type="match status" value="1"/>
</dbReference>
<keyword evidence="9" id="KW-1133">Transmembrane helix</keyword>
<dbReference type="CDD" id="cd00130">
    <property type="entry name" value="PAS"/>
    <property type="match status" value="1"/>
</dbReference>
<feature type="coiled-coil region" evidence="8">
    <location>
        <begin position="787"/>
        <end position="831"/>
    </location>
</feature>
<sequence length="971" mass="112740">MKRFFANLSLNTKFVLFTISTLLIIFLGLAVYIYEYQQGYYEQRTDAEMYQHLDDLSRLVKLEFRYREEIVKRSMDVFRFHMQQAGRFQELKETLPLALTNEQTQAKTLVNLPRWEIGGQQVQGSIAIVDSIHNLTGAEISIYQKTKLGFVRISTTERTPDGKRMEGYYLPSESPIALNIEQGKSYLTRVKRFDEWYIAYYQPLVLFDEVKGMLAVALPEKDLSYLRQELKSIQYFNTGYPFVMTYDGEYIVHPYAESKQEKDLNFLEFVQQKERGRYSREQNGMEQLLYFSYYDPYNLVIGAYIDRAEAIELPLKDLRRSLGVSFLLALIIGSVGISLLVRDNILKPIQRLADVISDLALGRPAESVSFHQNDEIGAIANSANRLIQGFNRYSRFAQEIEKGNLDASFTPLSDEDILGKALLDMRDSIKEANQRKQKEEWMNEHLNHFNEVLRQQFENIEDFASRLLAEVVHELGAIQGGMFLLNDETLPVEQQKLEMVACYAYNRHKRLQREVRPGEGLVGQVYLEGDTVNLREIPENYLLLSSGWGETEARNILIVPLKTNDITIGVLELASLTPFSEEQIALAEKVAQSIAATFFTVKNTTRTQKLLQEQQELTEQLRAQEEEMRQNLEELQATQEEMERSQKQLQVIVSEAQRKEELLSSLINNTQDLIVAIDDKYTITIFNKAAKDWFFEQNGVHLSNGANVINMLTVEQSEKFKEYFDRALLGERFSETEPIQTPAGTTEYWEYTFNPIKSKDDKPAGVSMFARNITEKVLQEQELKETNRTIIEKDRELQRRLEELTQAQQAIKEKQEELEAKEAAIDSSAIAKIEMDIEGNILEANQTFCNLFQYEKEELLHMHHNKLVDAETQNSIEYLNLWRNLRKGISQHGQYKRITRYGEPIYLISTYIPVKNEAGKVERIVQMAMDITAFVLREEVYEMRIARLQEDLEHCREEKNATNDKNKRDKE</sequence>
<evidence type="ECO:0000313" key="13">
    <source>
        <dbReference type="Proteomes" id="UP000537126"/>
    </source>
</evidence>
<dbReference type="SUPFAM" id="SSF55785">
    <property type="entry name" value="PYP-like sensor domain (PAS domain)"/>
    <property type="match status" value="2"/>
</dbReference>
<feature type="domain" description="PAC" evidence="10">
    <location>
        <begin position="891"/>
        <end position="943"/>
    </location>
</feature>
<dbReference type="PANTHER" id="PTHR45528:SF10">
    <property type="entry name" value="METHYL-ACCEPTING CHEMOTAXIS PROTEIN"/>
    <property type="match status" value="1"/>
</dbReference>
<feature type="transmembrane region" description="Helical" evidence="9">
    <location>
        <begin position="14"/>
        <end position="34"/>
    </location>
</feature>
<feature type="coiled-coil region" evidence="8">
    <location>
        <begin position="607"/>
        <end position="662"/>
    </location>
</feature>
<dbReference type="InterPro" id="IPR050398">
    <property type="entry name" value="HssS/ArlS-like"/>
</dbReference>
<dbReference type="PROSITE" id="PS50113">
    <property type="entry name" value="PAC"/>
    <property type="match status" value="1"/>
</dbReference>
<dbReference type="GO" id="GO:0000155">
    <property type="term" value="F:phosphorelay sensor kinase activity"/>
    <property type="evidence" value="ECO:0007669"/>
    <property type="project" value="TreeGrafter"/>
</dbReference>
<name>A0A846MPJ1_9BACT</name>
<feature type="transmembrane region" description="Helical" evidence="9">
    <location>
        <begin position="322"/>
        <end position="341"/>
    </location>
</feature>
<accession>A0A846MPJ1</accession>
<dbReference type="RefSeq" id="WP_166918619.1">
    <property type="nucleotide sequence ID" value="NZ_JAASRN010000001.1"/>
</dbReference>
<evidence type="ECO:0000256" key="3">
    <source>
        <dbReference type="ARBA" id="ARBA00012438"/>
    </source>
</evidence>
<evidence type="ECO:0000256" key="6">
    <source>
        <dbReference type="ARBA" id="ARBA00022777"/>
    </source>
</evidence>
<dbReference type="InterPro" id="IPR001610">
    <property type="entry name" value="PAC"/>
</dbReference>
<dbReference type="Proteomes" id="UP000537126">
    <property type="component" value="Unassembled WGS sequence"/>
</dbReference>
<dbReference type="SUPFAM" id="SSF55781">
    <property type="entry name" value="GAF domain-like"/>
    <property type="match status" value="1"/>
</dbReference>
<dbReference type="Pfam" id="PF13185">
    <property type="entry name" value="GAF_2"/>
    <property type="match status" value="1"/>
</dbReference>
<organism evidence="12 13">
    <name type="scientific">Thermonema lapsum</name>
    <dbReference type="NCBI Taxonomy" id="28195"/>
    <lineage>
        <taxon>Bacteria</taxon>
        <taxon>Pseudomonadati</taxon>
        <taxon>Bacteroidota</taxon>
        <taxon>Cytophagia</taxon>
        <taxon>Cytophagales</taxon>
        <taxon>Thermonemataceae</taxon>
        <taxon>Thermonema</taxon>
    </lineage>
</organism>
<dbReference type="InterPro" id="IPR003660">
    <property type="entry name" value="HAMP_dom"/>
</dbReference>
<dbReference type="InterPro" id="IPR000014">
    <property type="entry name" value="PAS"/>
</dbReference>
<keyword evidence="9" id="KW-0812">Transmembrane</keyword>
<dbReference type="Pfam" id="PF00989">
    <property type="entry name" value="PAS"/>
    <property type="match status" value="1"/>
</dbReference>
<dbReference type="Gene3D" id="3.30.450.20">
    <property type="entry name" value="PAS domain"/>
    <property type="match status" value="3"/>
</dbReference>
<evidence type="ECO:0000259" key="10">
    <source>
        <dbReference type="PROSITE" id="PS50113"/>
    </source>
</evidence>
<dbReference type="CDD" id="cd06225">
    <property type="entry name" value="HAMP"/>
    <property type="match status" value="1"/>
</dbReference>
<evidence type="ECO:0000256" key="7">
    <source>
        <dbReference type="ARBA" id="ARBA00023136"/>
    </source>
</evidence>
<dbReference type="Gene3D" id="6.10.340.10">
    <property type="match status" value="1"/>
</dbReference>
<dbReference type="SMART" id="SM00091">
    <property type="entry name" value="PAS"/>
    <property type="match status" value="2"/>
</dbReference>
<keyword evidence="6" id="KW-0418">Kinase</keyword>
<dbReference type="GO" id="GO:0005886">
    <property type="term" value="C:plasma membrane"/>
    <property type="evidence" value="ECO:0007669"/>
    <property type="project" value="TreeGrafter"/>
</dbReference>
<gene>
    <name evidence="12" type="ORF">FHS56_000861</name>
</gene>
<dbReference type="InterPro" id="IPR035965">
    <property type="entry name" value="PAS-like_dom_sf"/>
</dbReference>
<feature type="coiled-coil region" evidence="8">
    <location>
        <begin position="938"/>
        <end position="965"/>
    </location>
</feature>
<dbReference type="PANTHER" id="PTHR45528">
    <property type="entry name" value="SENSOR HISTIDINE KINASE CPXA"/>
    <property type="match status" value="1"/>
</dbReference>
<dbReference type="EC" id="2.7.13.3" evidence="3"/>
<dbReference type="PROSITE" id="PS50885">
    <property type="entry name" value="HAMP"/>
    <property type="match status" value="1"/>
</dbReference>
<keyword evidence="7 9" id="KW-0472">Membrane</keyword>
<dbReference type="AlphaFoldDB" id="A0A846MPJ1"/>
<evidence type="ECO:0000256" key="9">
    <source>
        <dbReference type="SAM" id="Phobius"/>
    </source>
</evidence>
<comment type="catalytic activity">
    <reaction evidence="1">
        <text>ATP + protein L-histidine = ADP + protein N-phospho-L-histidine.</text>
        <dbReference type="EC" id="2.7.13.3"/>
    </reaction>
</comment>
<dbReference type="NCBIfam" id="TIGR00229">
    <property type="entry name" value="sensory_box"/>
    <property type="match status" value="2"/>
</dbReference>
<dbReference type="InterPro" id="IPR003018">
    <property type="entry name" value="GAF"/>
</dbReference>
<evidence type="ECO:0000259" key="11">
    <source>
        <dbReference type="PROSITE" id="PS50885"/>
    </source>
</evidence>
<dbReference type="Pfam" id="PF08448">
    <property type="entry name" value="PAS_4"/>
    <property type="match status" value="1"/>
</dbReference>
<proteinExistence type="predicted"/>